<comment type="caution">
    <text evidence="1">The sequence shown here is derived from an EMBL/GenBank/DDBJ whole genome shotgun (WGS) entry which is preliminary data.</text>
</comment>
<organism evidence="1">
    <name type="scientific">marine sediment metagenome</name>
    <dbReference type="NCBI Taxonomy" id="412755"/>
    <lineage>
        <taxon>unclassified sequences</taxon>
        <taxon>metagenomes</taxon>
        <taxon>ecological metagenomes</taxon>
    </lineage>
</organism>
<dbReference type="EMBL" id="BARU01041824">
    <property type="protein sequence ID" value="GAH78332.1"/>
    <property type="molecule type" value="Genomic_DNA"/>
</dbReference>
<feature type="non-terminal residue" evidence="1">
    <location>
        <position position="154"/>
    </location>
</feature>
<reference evidence="1" key="1">
    <citation type="journal article" date="2014" name="Front. Microbiol.">
        <title>High frequency of phylogenetically diverse reductive dehalogenase-homologous genes in deep subseafloor sedimentary metagenomes.</title>
        <authorList>
            <person name="Kawai M."/>
            <person name="Futagami T."/>
            <person name="Toyoda A."/>
            <person name="Takaki Y."/>
            <person name="Nishi S."/>
            <person name="Hori S."/>
            <person name="Arai W."/>
            <person name="Tsubouchi T."/>
            <person name="Morono Y."/>
            <person name="Uchiyama I."/>
            <person name="Ito T."/>
            <person name="Fujiyama A."/>
            <person name="Inagaki F."/>
            <person name="Takami H."/>
        </authorList>
    </citation>
    <scope>NUCLEOTIDE SEQUENCE</scope>
    <source>
        <strain evidence="1">Expedition CK06-06</strain>
    </source>
</reference>
<name>X1I9G1_9ZZZZ</name>
<gene>
    <name evidence="1" type="ORF">S03H2_64399</name>
</gene>
<dbReference type="AlphaFoldDB" id="X1I9G1"/>
<accession>X1I9G1</accession>
<sequence>MTQVEAPKGKTSLRLETWSDTIRVLLFSGLSGDTPFSFDHVTKGDRSLKVEDFTLSEYNLEIPDILSVQPKMPSIFAFNGVIPVRRGQCYARVTLLFRDKQIGILSSAYVTDSKGITYPPGVHEGFTEGPGYLYRIEVPSPEAGAAIDYAVPDN</sequence>
<protein>
    <submittedName>
        <fullName evidence="1">Uncharacterized protein</fullName>
    </submittedName>
</protein>
<evidence type="ECO:0000313" key="1">
    <source>
        <dbReference type="EMBL" id="GAH78332.1"/>
    </source>
</evidence>
<proteinExistence type="predicted"/>